<dbReference type="SMART" id="SM00212">
    <property type="entry name" value="UBCc"/>
    <property type="match status" value="1"/>
</dbReference>
<dbReference type="GO" id="GO:0005524">
    <property type="term" value="F:ATP binding"/>
    <property type="evidence" value="ECO:0007669"/>
    <property type="project" value="UniProtKB-UniRule"/>
</dbReference>
<dbReference type="AlphaFoldDB" id="A0A4X2MDJ1"/>
<dbReference type="SUPFAM" id="SSF54495">
    <property type="entry name" value="UBC-like"/>
    <property type="match status" value="1"/>
</dbReference>
<reference evidence="8" key="3">
    <citation type="submission" date="2025-09" db="UniProtKB">
        <authorList>
            <consortium name="Ensembl"/>
        </authorList>
    </citation>
    <scope>IDENTIFICATION</scope>
</reference>
<evidence type="ECO:0000313" key="9">
    <source>
        <dbReference type="Proteomes" id="UP000314987"/>
    </source>
</evidence>
<evidence type="ECO:0000256" key="2">
    <source>
        <dbReference type="ARBA" id="ARBA00012486"/>
    </source>
</evidence>
<dbReference type="STRING" id="29139.ENSVURP00010032047"/>
<evidence type="ECO:0000256" key="5">
    <source>
        <dbReference type="PROSITE-ProRule" id="PRU10133"/>
    </source>
</evidence>
<evidence type="ECO:0000256" key="4">
    <source>
        <dbReference type="ARBA" id="ARBA00022786"/>
    </source>
</evidence>
<name>A0A4X2MDJ1_VOMUR</name>
<dbReference type="InterPro" id="IPR000608">
    <property type="entry name" value="UBC"/>
</dbReference>
<dbReference type="InterPro" id="IPR023313">
    <property type="entry name" value="UBQ-conjugating_AS"/>
</dbReference>
<dbReference type="Ensembl" id="ENSVURT00010036487.1">
    <property type="protein sequence ID" value="ENSVURP00010032047.1"/>
    <property type="gene ID" value="ENSVURG00010024461.1"/>
</dbReference>
<evidence type="ECO:0000256" key="3">
    <source>
        <dbReference type="ARBA" id="ARBA00022679"/>
    </source>
</evidence>
<dbReference type="GeneTree" id="ENSGT00940000153654"/>
<keyword evidence="3" id="KW-0808">Transferase</keyword>
<organism evidence="8 9">
    <name type="scientific">Vombatus ursinus</name>
    <name type="common">Common wombat</name>
    <dbReference type="NCBI Taxonomy" id="29139"/>
    <lineage>
        <taxon>Eukaryota</taxon>
        <taxon>Metazoa</taxon>
        <taxon>Chordata</taxon>
        <taxon>Craniata</taxon>
        <taxon>Vertebrata</taxon>
        <taxon>Euteleostomi</taxon>
        <taxon>Mammalia</taxon>
        <taxon>Metatheria</taxon>
        <taxon>Diprotodontia</taxon>
        <taxon>Vombatidae</taxon>
        <taxon>Vombatus</taxon>
    </lineage>
</organism>
<keyword evidence="6" id="KW-0547">Nucleotide-binding</keyword>
<keyword evidence="4 6" id="KW-0833">Ubl conjugation pathway</keyword>
<sequence length="151" mass="17096">LPAGKWGLKEILKLEMKNFPNFQVDKANLLTWQGLILPHNPPYGKGAFRIKISFPAEYPFKSSKITLKTKTYHPNIHEKGQLCLPVISAENCKPATKTDQVIQSLIALTNDPQPERPLLADLAEAYSKDLEQFCKNTEEFTKKYGENLPVN</sequence>
<dbReference type="EC" id="2.3.2.23" evidence="2"/>
<protein>
    <recommendedName>
        <fullName evidence="2">E2 ubiquitin-conjugating enzyme</fullName>
        <ecNumber evidence="2">2.3.2.23</ecNumber>
    </recommendedName>
</protein>
<comment type="catalytic activity">
    <reaction evidence="1">
        <text>S-ubiquitinyl-[E1 ubiquitin-activating enzyme]-L-cysteine + [E2 ubiquitin-conjugating enzyme]-L-cysteine = [E1 ubiquitin-activating enzyme]-L-cysteine + S-ubiquitinyl-[E2 ubiquitin-conjugating enzyme]-L-cysteine.</text>
        <dbReference type="EC" id="2.3.2.23"/>
    </reaction>
</comment>
<evidence type="ECO:0000259" key="7">
    <source>
        <dbReference type="PROSITE" id="PS50127"/>
    </source>
</evidence>
<dbReference type="CDD" id="cd23801">
    <property type="entry name" value="UBCc_UBE2L3"/>
    <property type="match status" value="1"/>
</dbReference>
<dbReference type="GO" id="GO:0061631">
    <property type="term" value="F:ubiquitin conjugating enzyme activity"/>
    <property type="evidence" value="ECO:0007669"/>
    <property type="project" value="UniProtKB-EC"/>
</dbReference>
<reference evidence="9" key="1">
    <citation type="submission" date="2018-12" db="EMBL/GenBank/DDBJ databases">
        <authorList>
            <person name="Yazar S."/>
        </authorList>
    </citation>
    <scope>NUCLEOTIDE SEQUENCE [LARGE SCALE GENOMIC DNA]</scope>
</reference>
<dbReference type="PANTHER" id="PTHR24068">
    <property type="entry name" value="UBIQUITIN-CONJUGATING ENZYME E2"/>
    <property type="match status" value="1"/>
</dbReference>
<dbReference type="FunFam" id="3.10.110.10:FF:000011">
    <property type="entry name" value="Ubiquitin-conjugating enzyme E2 L3"/>
    <property type="match status" value="1"/>
</dbReference>
<evidence type="ECO:0000256" key="6">
    <source>
        <dbReference type="RuleBase" id="RU362109"/>
    </source>
</evidence>
<dbReference type="Gene3D" id="3.10.110.10">
    <property type="entry name" value="Ubiquitin Conjugating Enzyme"/>
    <property type="match status" value="1"/>
</dbReference>
<accession>A0A4X2MDJ1</accession>
<evidence type="ECO:0000256" key="1">
    <source>
        <dbReference type="ARBA" id="ARBA00000485"/>
    </source>
</evidence>
<evidence type="ECO:0000313" key="8">
    <source>
        <dbReference type="Ensembl" id="ENSVURP00010032047.1"/>
    </source>
</evidence>
<feature type="domain" description="UBC core" evidence="7">
    <location>
        <begin position="2"/>
        <end position="146"/>
    </location>
</feature>
<reference evidence="8" key="2">
    <citation type="submission" date="2025-08" db="UniProtKB">
        <authorList>
            <consortium name="Ensembl"/>
        </authorList>
    </citation>
    <scope>IDENTIFICATION</scope>
</reference>
<proteinExistence type="inferred from homology"/>
<dbReference type="PROSITE" id="PS50127">
    <property type="entry name" value="UBC_2"/>
    <property type="match status" value="1"/>
</dbReference>
<keyword evidence="9" id="KW-1185">Reference proteome</keyword>
<dbReference type="Proteomes" id="UP000314987">
    <property type="component" value="Unassembled WGS sequence"/>
</dbReference>
<feature type="active site" description="Glycyl thioester intermediate" evidence="5">
    <location>
        <position position="83"/>
    </location>
</feature>
<dbReference type="PROSITE" id="PS00183">
    <property type="entry name" value="UBC_1"/>
    <property type="match status" value="1"/>
</dbReference>
<comment type="similarity">
    <text evidence="6">Belongs to the ubiquitin-conjugating enzyme family.</text>
</comment>
<dbReference type="Pfam" id="PF00179">
    <property type="entry name" value="UQ_con"/>
    <property type="match status" value="1"/>
</dbReference>
<dbReference type="InterPro" id="IPR016135">
    <property type="entry name" value="UBQ-conjugating_enzyme/RWD"/>
</dbReference>
<keyword evidence="6" id="KW-0067">ATP-binding</keyword>